<reference evidence="1" key="1">
    <citation type="submission" date="2021-02" db="EMBL/GenBank/DDBJ databases">
        <authorList>
            <person name="Nowell W R."/>
        </authorList>
    </citation>
    <scope>NUCLEOTIDE SEQUENCE</scope>
</reference>
<sequence>IDFVQNQKDNVEHVSRYVEKEKWERLPSGSVPQEIINWIRTVRPVHRCRPEIFESIFLHGHVMSRDYMDQLQDPIFVATSVFQHSQIQQIKYLKGKKCAKDAKEYIQALVIEEFEKPRPLGVTIAGTTKIDTTSGETYKLKSPKELIKNKEVILSNILSEDEITTIKTKAIEIAQASIKLHSNPAGIGHPPDKELGTNRNVFTVLGPHLGHYYGDVFLVFKREILHHPDANFSIQAATSYASGNCFKWRPWLGKEMTVKEERIKFFHKSKLHAAIPGYEYATALELIALTSFESKKKSMDIDLETILDRWLSRDSHHSIEAHLPQLIPLDYIDHIYISKNMFDSLSSKAREFINTIFKNRITKTSHAVELDDKDTSFGFKPNSKIRQEYQDFVLKDIM</sequence>
<dbReference type="EMBL" id="CAJOBR010026066">
    <property type="protein sequence ID" value="CAF4969691.1"/>
    <property type="molecule type" value="Genomic_DNA"/>
</dbReference>
<comment type="caution">
    <text evidence="1">The sequence shown here is derived from an EMBL/GenBank/DDBJ whole genome shotgun (WGS) entry which is preliminary data.</text>
</comment>
<gene>
    <name evidence="1" type="ORF">QYT958_LOCUS35090</name>
</gene>
<feature type="non-terminal residue" evidence="1">
    <location>
        <position position="398"/>
    </location>
</feature>
<evidence type="ECO:0000313" key="2">
    <source>
        <dbReference type="Proteomes" id="UP000663848"/>
    </source>
</evidence>
<proteinExistence type="predicted"/>
<organism evidence="1 2">
    <name type="scientific">Rotaria socialis</name>
    <dbReference type="NCBI Taxonomy" id="392032"/>
    <lineage>
        <taxon>Eukaryota</taxon>
        <taxon>Metazoa</taxon>
        <taxon>Spiralia</taxon>
        <taxon>Gnathifera</taxon>
        <taxon>Rotifera</taxon>
        <taxon>Eurotatoria</taxon>
        <taxon>Bdelloidea</taxon>
        <taxon>Philodinida</taxon>
        <taxon>Philodinidae</taxon>
        <taxon>Rotaria</taxon>
    </lineage>
</organism>
<protein>
    <submittedName>
        <fullName evidence="1">Uncharacterized protein</fullName>
    </submittedName>
</protein>
<dbReference type="Proteomes" id="UP000663848">
    <property type="component" value="Unassembled WGS sequence"/>
</dbReference>
<feature type="non-terminal residue" evidence="1">
    <location>
        <position position="1"/>
    </location>
</feature>
<dbReference type="AlphaFoldDB" id="A0A821YZ56"/>
<name>A0A821YZ56_9BILA</name>
<evidence type="ECO:0000313" key="1">
    <source>
        <dbReference type="EMBL" id="CAF4969691.1"/>
    </source>
</evidence>
<accession>A0A821YZ56</accession>